<keyword evidence="2" id="KW-1185">Reference proteome</keyword>
<protein>
    <submittedName>
        <fullName evidence="1">Uncharacterized protein</fullName>
    </submittedName>
</protein>
<sequence>MTIDWTQRAWLEWSATHSEAEPKPFIKVESVRPEPLAKIVRLMLRWNIDTRKSFRIVTDSGLILNASALEQVVQDGRFPFPLAAAEVSAQSAADHA</sequence>
<dbReference type="EMBL" id="JAVDRD010000005">
    <property type="protein sequence ID" value="MDR6511380.1"/>
    <property type="molecule type" value="Genomic_DNA"/>
</dbReference>
<dbReference type="Proteomes" id="UP001184150">
    <property type="component" value="Unassembled WGS sequence"/>
</dbReference>
<evidence type="ECO:0000313" key="1">
    <source>
        <dbReference type="EMBL" id="MDR6511380.1"/>
    </source>
</evidence>
<proteinExistence type="predicted"/>
<organism evidence="1 2">
    <name type="scientific">Novosphingobium capsulatum</name>
    <dbReference type="NCBI Taxonomy" id="13688"/>
    <lineage>
        <taxon>Bacteria</taxon>
        <taxon>Pseudomonadati</taxon>
        <taxon>Pseudomonadota</taxon>
        <taxon>Alphaproteobacteria</taxon>
        <taxon>Sphingomonadales</taxon>
        <taxon>Sphingomonadaceae</taxon>
        <taxon>Novosphingobium</taxon>
    </lineage>
</organism>
<accession>A0ABU1MM12</accession>
<gene>
    <name evidence="1" type="ORF">J2792_002252</name>
</gene>
<reference evidence="1 2" key="1">
    <citation type="submission" date="2023-07" db="EMBL/GenBank/DDBJ databases">
        <title>Sorghum-associated microbial communities from plants grown in Nebraska, USA.</title>
        <authorList>
            <person name="Schachtman D."/>
        </authorList>
    </citation>
    <scope>NUCLEOTIDE SEQUENCE [LARGE SCALE GENOMIC DNA]</scope>
    <source>
        <strain evidence="1 2">DS1027</strain>
    </source>
</reference>
<name>A0ABU1MM12_9SPHN</name>
<evidence type="ECO:0000313" key="2">
    <source>
        <dbReference type="Proteomes" id="UP001184150"/>
    </source>
</evidence>
<comment type="caution">
    <text evidence="1">The sequence shown here is derived from an EMBL/GenBank/DDBJ whole genome shotgun (WGS) entry which is preliminary data.</text>
</comment>
<dbReference type="RefSeq" id="WP_309805263.1">
    <property type="nucleotide sequence ID" value="NZ_JAVDRD010000005.1"/>
</dbReference>